<protein>
    <recommendedName>
        <fullName evidence="1">CSC1/OSCA1-like cytosolic domain-containing protein</fullName>
    </recommendedName>
</protein>
<dbReference type="Pfam" id="PF14703">
    <property type="entry name" value="PHM7_cyt"/>
    <property type="match status" value="1"/>
</dbReference>
<dbReference type="AlphaFoldDB" id="A0A3Q3DXQ0"/>
<keyword evidence="3" id="KW-1185">Reference proteome</keyword>
<accession>A0A3Q3DXQ0</accession>
<dbReference type="Proteomes" id="UP000264820">
    <property type="component" value="Unplaced"/>
</dbReference>
<name>A0A3Q3DXQ0_HIPCM</name>
<reference evidence="2" key="2">
    <citation type="submission" date="2025-09" db="UniProtKB">
        <authorList>
            <consortium name="Ensembl"/>
        </authorList>
    </citation>
    <scope>IDENTIFICATION</scope>
</reference>
<dbReference type="InterPro" id="IPR027815">
    <property type="entry name" value="CSC1/OSCA1-like_cyt"/>
</dbReference>
<reference evidence="2" key="1">
    <citation type="submission" date="2025-08" db="UniProtKB">
        <authorList>
            <consortium name="Ensembl"/>
        </authorList>
    </citation>
    <scope>IDENTIFICATION</scope>
</reference>
<evidence type="ECO:0000259" key="1">
    <source>
        <dbReference type="Pfam" id="PF14703"/>
    </source>
</evidence>
<dbReference type="GeneTree" id="ENSGT00940000157084"/>
<evidence type="ECO:0000313" key="2">
    <source>
        <dbReference type="Ensembl" id="ENSHCOP00000023276.1"/>
    </source>
</evidence>
<dbReference type="OMA" id="RCRLEPG"/>
<feature type="domain" description="CSC1/OSCA1-like cytosolic" evidence="1">
    <location>
        <begin position="12"/>
        <end position="81"/>
    </location>
</feature>
<sequence>KSPRLLRTIPDKEKVHTKPLGMAFVTFQNEATTAIILKDFNACQVQGCRCRQEPRSSQFGDALHVHDWNVSYAPDPQNVRWWVPVPVPIGVPAPLPAG</sequence>
<organism evidence="2 3">
    <name type="scientific">Hippocampus comes</name>
    <name type="common">Tiger tail seahorse</name>
    <dbReference type="NCBI Taxonomy" id="109280"/>
    <lineage>
        <taxon>Eukaryota</taxon>
        <taxon>Metazoa</taxon>
        <taxon>Chordata</taxon>
        <taxon>Craniata</taxon>
        <taxon>Vertebrata</taxon>
        <taxon>Euteleostomi</taxon>
        <taxon>Actinopterygii</taxon>
        <taxon>Neopterygii</taxon>
        <taxon>Teleostei</taxon>
        <taxon>Neoteleostei</taxon>
        <taxon>Acanthomorphata</taxon>
        <taxon>Syngnathiaria</taxon>
        <taxon>Syngnathiformes</taxon>
        <taxon>Syngnathoidei</taxon>
        <taxon>Syngnathidae</taxon>
        <taxon>Hippocampus</taxon>
    </lineage>
</organism>
<proteinExistence type="predicted"/>
<dbReference type="Ensembl" id="ENSHCOT00000015343.1">
    <property type="protein sequence ID" value="ENSHCOP00000023276.1"/>
    <property type="gene ID" value="ENSHCOG00000011656.1"/>
</dbReference>
<evidence type="ECO:0000313" key="3">
    <source>
        <dbReference type="Proteomes" id="UP000264820"/>
    </source>
</evidence>